<dbReference type="EMBL" id="AMZH03010089">
    <property type="protein sequence ID" value="RRT55437.1"/>
    <property type="molecule type" value="Genomic_DNA"/>
</dbReference>
<proteinExistence type="predicted"/>
<protein>
    <submittedName>
        <fullName evidence="1">Uncharacterized protein</fullName>
    </submittedName>
</protein>
<organism evidence="1 2">
    <name type="scientific">Ensete ventricosum</name>
    <name type="common">Abyssinian banana</name>
    <name type="synonym">Musa ensete</name>
    <dbReference type="NCBI Taxonomy" id="4639"/>
    <lineage>
        <taxon>Eukaryota</taxon>
        <taxon>Viridiplantae</taxon>
        <taxon>Streptophyta</taxon>
        <taxon>Embryophyta</taxon>
        <taxon>Tracheophyta</taxon>
        <taxon>Spermatophyta</taxon>
        <taxon>Magnoliopsida</taxon>
        <taxon>Liliopsida</taxon>
        <taxon>Zingiberales</taxon>
        <taxon>Musaceae</taxon>
        <taxon>Ensete</taxon>
    </lineage>
</organism>
<dbReference type="Proteomes" id="UP000287651">
    <property type="component" value="Unassembled WGS sequence"/>
</dbReference>
<gene>
    <name evidence="1" type="ORF">B296_00027048</name>
</gene>
<name>A0A426YUM2_ENSVE</name>
<accession>A0A426YUM2</accession>
<dbReference type="AlphaFoldDB" id="A0A426YUM2"/>
<evidence type="ECO:0000313" key="2">
    <source>
        <dbReference type="Proteomes" id="UP000287651"/>
    </source>
</evidence>
<sequence length="125" mass="13395">MFNVAGVRRRLSVSWRSMSYVVLALLLYDPFWSLRFDGDWAALDGTVHRASLPVMARCSWMSGVPSRAESAVPTPGWLCLGHVDQSGSIVILSSSGGMALVDSGAAEALTAMQSGFNVDSTMTTH</sequence>
<reference evidence="1 2" key="1">
    <citation type="journal article" date="2014" name="Agronomy (Basel)">
        <title>A Draft Genome Sequence for Ensete ventricosum, the Drought-Tolerant Tree Against Hunger.</title>
        <authorList>
            <person name="Harrison J."/>
            <person name="Moore K.A."/>
            <person name="Paszkiewicz K."/>
            <person name="Jones T."/>
            <person name="Grant M."/>
            <person name="Ambacheew D."/>
            <person name="Muzemil S."/>
            <person name="Studholme D.J."/>
        </authorList>
    </citation>
    <scope>NUCLEOTIDE SEQUENCE [LARGE SCALE GENOMIC DNA]</scope>
</reference>
<comment type="caution">
    <text evidence="1">The sequence shown here is derived from an EMBL/GenBank/DDBJ whole genome shotgun (WGS) entry which is preliminary data.</text>
</comment>
<evidence type="ECO:0000313" key="1">
    <source>
        <dbReference type="EMBL" id="RRT55437.1"/>
    </source>
</evidence>